<dbReference type="EMBL" id="BNAQ01000001">
    <property type="protein sequence ID" value="GHH07044.1"/>
    <property type="molecule type" value="Genomic_DNA"/>
</dbReference>
<dbReference type="PANTHER" id="PTHR43610:SF1">
    <property type="entry name" value="N-ACETYLTRANSFERASE DOMAIN-CONTAINING PROTEIN"/>
    <property type="match status" value="1"/>
</dbReference>
<dbReference type="RefSeq" id="WP_189674650.1">
    <property type="nucleotide sequence ID" value="NZ_BNAQ01000001.1"/>
</dbReference>
<dbReference type="SUPFAM" id="SSF55729">
    <property type="entry name" value="Acyl-CoA N-acyltransferases (Nat)"/>
    <property type="match status" value="1"/>
</dbReference>
<accession>A0ABQ3L7N5</accession>
<dbReference type="Pfam" id="PF13302">
    <property type="entry name" value="Acetyltransf_3"/>
    <property type="match status" value="1"/>
</dbReference>
<name>A0ABQ3L7N5_9SPHN</name>
<dbReference type="PROSITE" id="PS51186">
    <property type="entry name" value="GNAT"/>
    <property type="match status" value="1"/>
</dbReference>
<evidence type="ECO:0000313" key="3">
    <source>
        <dbReference type="Proteomes" id="UP000652430"/>
    </source>
</evidence>
<gene>
    <name evidence="2" type="primary">argA</name>
    <name evidence="2" type="ORF">GCM10008023_00740</name>
</gene>
<dbReference type="PANTHER" id="PTHR43610">
    <property type="entry name" value="BLL6696 PROTEIN"/>
    <property type="match status" value="1"/>
</dbReference>
<sequence length="200" mass="22268">MTTWTEAPTMVGRHVTLRPTQAEDRDAIVAAAADGKISELFFTNVSTLTDPEAFMAALFKERDFGRAMPFTVCTPDGRVVGLTRYMRMSAGHKRLEIGGTFYAKSVQRSGVNTEAKLLLLRHAFEVLGCNAVQIRTDWFNKRSQAAIERLGAKRDGILRNHQVMDGRVRDLVVYSIIASEWAGVERNLCFLLARNEGTSA</sequence>
<comment type="caution">
    <text evidence="2">The sequence shown here is derived from an EMBL/GenBank/DDBJ whole genome shotgun (WGS) entry which is preliminary data.</text>
</comment>
<dbReference type="InterPro" id="IPR016181">
    <property type="entry name" value="Acyl_CoA_acyltransferase"/>
</dbReference>
<evidence type="ECO:0000259" key="1">
    <source>
        <dbReference type="PROSITE" id="PS51186"/>
    </source>
</evidence>
<protein>
    <submittedName>
        <fullName evidence="2">N-acetyltransferase</fullName>
    </submittedName>
</protein>
<feature type="domain" description="N-acetyltransferase" evidence="1">
    <location>
        <begin position="15"/>
        <end position="169"/>
    </location>
</feature>
<dbReference type="Proteomes" id="UP000652430">
    <property type="component" value="Unassembled WGS sequence"/>
</dbReference>
<keyword evidence="3" id="KW-1185">Reference proteome</keyword>
<dbReference type="Gene3D" id="3.40.630.30">
    <property type="match status" value="1"/>
</dbReference>
<dbReference type="InterPro" id="IPR000182">
    <property type="entry name" value="GNAT_dom"/>
</dbReference>
<reference evidence="3" key="1">
    <citation type="journal article" date="2019" name="Int. J. Syst. Evol. Microbiol.">
        <title>The Global Catalogue of Microorganisms (GCM) 10K type strain sequencing project: providing services to taxonomists for standard genome sequencing and annotation.</title>
        <authorList>
            <consortium name="The Broad Institute Genomics Platform"/>
            <consortium name="The Broad Institute Genome Sequencing Center for Infectious Disease"/>
            <person name="Wu L."/>
            <person name="Ma J."/>
        </authorList>
    </citation>
    <scope>NUCLEOTIDE SEQUENCE [LARGE SCALE GENOMIC DNA]</scope>
    <source>
        <strain evidence="3">CGMCC 1.8957</strain>
    </source>
</reference>
<organism evidence="2 3">
    <name type="scientific">Sphingomonas glacialis</name>
    <dbReference type="NCBI Taxonomy" id="658225"/>
    <lineage>
        <taxon>Bacteria</taxon>
        <taxon>Pseudomonadati</taxon>
        <taxon>Pseudomonadota</taxon>
        <taxon>Alphaproteobacteria</taxon>
        <taxon>Sphingomonadales</taxon>
        <taxon>Sphingomonadaceae</taxon>
        <taxon>Sphingomonas</taxon>
    </lineage>
</organism>
<evidence type="ECO:0000313" key="2">
    <source>
        <dbReference type="EMBL" id="GHH07044.1"/>
    </source>
</evidence>
<proteinExistence type="predicted"/>